<dbReference type="EC" id="2.7.3.9" evidence="2"/>
<reference evidence="3" key="1">
    <citation type="submission" date="2018-06" db="EMBL/GenBank/DDBJ databases">
        <authorList>
            <consortium name="Pathogen Informatics"/>
        </authorList>
    </citation>
    <scope>NUCLEOTIDE SEQUENCE [LARGE SCALE GENOMIC DNA]</scope>
    <source>
        <strain evidence="3">NCTC10132</strain>
    </source>
</reference>
<dbReference type="InterPro" id="IPR050499">
    <property type="entry name" value="PEP-utilizing_PTS_enzyme"/>
</dbReference>
<proteinExistence type="predicted"/>
<accession>A0A3B0PU71</accession>
<dbReference type="KEGG" id="medw:NCTC10132_00318"/>
<gene>
    <name evidence="2" type="primary">ptsI_1</name>
    <name evidence="2" type="ORF">NCTC10132_00318</name>
</gene>
<protein>
    <submittedName>
        <fullName evidence="2">Phosphoenolpyruvate-protein phosphotransferase</fullName>
        <ecNumber evidence="2">2.7.3.9</ecNumber>
    </submittedName>
</protein>
<dbReference type="InterPro" id="IPR040442">
    <property type="entry name" value="Pyrv_kinase-like_dom_sf"/>
</dbReference>
<keyword evidence="2" id="KW-0670">Pyruvate</keyword>
<name>A0A3B0PU71_9BACT</name>
<dbReference type="GO" id="GO:0008965">
    <property type="term" value="F:phosphoenolpyruvate-protein phosphotransferase activity"/>
    <property type="evidence" value="ECO:0007669"/>
    <property type="project" value="UniProtKB-EC"/>
</dbReference>
<dbReference type="Pfam" id="PF02896">
    <property type="entry name" value="PEP-utilizers_C"/>
    <property type="match status" value="1"/>
</dbReference>
<dbReference type="InterPro" id="IPR000121">
    <property type="entry name" value="PEP_util_C"/>
</dbReference>
<dbReference type="SUPFAM" id="SSF51621">
    <property type="entry name" value="Phosphoenolpyruvate/pyruvate domain"/>
    <property type="match status" value="1"/>
</dbReference>
<dbReference type="InterPro" id="IPR015813">
    <property type="entry name" value="Pyrv/PenolPyrv_kinase-like_dom"/>
</dbReference>
<dbReference type="AlphaFoldDB" id="A0A3B0PU71"/>
<dbReference type="PANTHER" id="PTHR46244">
    <property type="entry name" value="PHOSPHOENOLPYRUVATE-PROTEIN PHOSPHOTRANSFERASE"/>
    <property type="match status" value="1"/>
</dbReference>
<evidence type="ECO:0000259" key="1">
    <source>
        <dbReference type="Pfam" id="PF02896"/>
    </source>
</evidence>
<keyword evidence="2" id="KW-0808">Transferase</keyword>
<evidence type="ECO:0000313" key="2">
    <source>
        <dbReference type="EMBL" id="SYV96964.1"/>
    </source>
</evidence>
<organism evidence="2 3">
    <name type="scientific">Mycoplasmopsis edwardii</name>
    <dbReference type="NCBI Taxonomy" id="53558"/>
    <lineage>
        <taxon>Bacteria</taxon>
        <taxon>Bacillati</taxon>
        <taxon>Mycoplasmatota</taxon>
        <taxon>Mycoplasmoidales</taxon>
        <taxon>Metamycoplasmataceae</taxon>
        <taxon>Mycoplasmopsis</taxon>
    </lineage>
</organism>
<evidence type="ECO:0000313" key="3">
    <source>
        <dbReference type="Proteomes" id="UP000257559"/>
    </source>
</evidence>
<dbReference type="Gene3D" id="3.20.20.60">
    <property type="entry name" value="Phosphoenolpyruvate-binding domains"/>
    <property type="match status" value="1"/>
</dbReference>
<dbReference type="Proteomes" id="UP000257559">
    <property type="component" value="Chromosome"/>
</dbReference>
<feature type="domain" description="PEP-utilising enzyme C-terminal" evidence="1">
    <location>
        <begin position="1"/>
        <end position="41"/>
    </location>
</feature>
<dbReference type="PANTHER" id="PTHR46244:SF3">
    <property type="entry name" value="PHOSPHOENOLPYRUVATE-PROTEIN PHOSPHOTRANSFERASE"/>
    <property type="match status" value="1"/>
</dbReference>
<sequence length="69" mass="7587">MCGEMAGDKRAVPLLLGLGLDEFSMSSSNILATRELINSLEFNKMQELAEKAINLSTMGQVEELLKENL</sequence>
<dbReference type="EMBL" id="LS991951">
    <property type="protein sequence ID" value="SYV96964.1"/>
    <property type="molecule type" value="Genomic_DNA"/>
</dbReference>
<keyword evidence="3" id="KW-1185">Reference proteome</keyword>